<gene>
    <name evidence="4" type="ORF">SAMN05421757_102319</name>
</gene>
<dbReference type="InterPro" id="IPR036465">
    <property type="entry name" value="vWFA_dom_sf"/>
</dbReference>
<dbReference type="InterPro" id="IPR002035">
    <property type="entry name" value="VWF_A"/>
</dbReference>
<dbReference type="OrthoDB" id="7522752at2"/>
<evidence type="ECO:0000313" key="4">
    <source>
        <dbReference type="EMBL" id="SNS47820.1"/>
    </source>
</evidence>
<organism evidence="4 5">
    <name type="scientific">Tropicimonas sediminicola</name>
    <dbReference type="NCBI Taxonomy" id="1031541"/>
    <lineage>
        <taxon>Bacteria</taxon>
        <taxon>Pseudomonadati</taxon>
        <taxon>Pseudomonadota</taxon>
        <taxon>Alphaproteobacteria</taxon>
        <taxon>Rhodobacterales</taxon>
        <taxon>Roseobacteraceae</taxon>
        <taxon>Tropicimonas</taxon>
    </lineage>
</organism>
<evidence type="ECO:0000256" key="1">
    <source>
        <dbReference type="SAM" id="MobiDB-lite"/>
    </source>
</evidence>
<dbReference type="Pfam" id="PF13400">
    <property type="entry name" value="Tad"/>
    <property type="match status" value="1"/>
</dbReference>
<keyword evidence="2" id="KW-0812">Transmembrane</keyword>
<evidence type="ECO:0000256" key="2">
    <source>
        <dbReference type="SAM" id="Phobius"/>
    </source>
</evidence>
<name>A0A239EST3_9RHOB</name>
<evidence type="ECO:0000313" key="5">
    <source>
        <dbReference type="Proteomes" id="UP000198426"/>
    </source>
</evidence>
<keyword evidence="5" id="KW-1185">Reference proteome</keyword>
<feature type="domain" description="VWFA" evidence="3">
    <location>
        <begin position="168"/>
        <end position="224"/>
    </location>
</feature>
<dbReference type="EMBL" id="FZOY01000002">
    <property type="protein sequence ID" value="SNS47820.1"/>
    <property type="molecule type" value="Genomic_DNA"/>
</dbReference>
<evidence type="ECO:0000259" key="3">
    <source>
        <dbReference type="PROSITE" id="PS50234"/>
    </source>
</evidence>
<proteinExistence type="predicted"/>
<accession>A0A239EST3</accession>
<dbReference type="SUPFAM" id="SSF53300">
    <property type="entry name" value="vWA-like"/>
    <property type="match status" value="1"/>
</dbReference>
<dbReference type="Proteomes" id="UP000198426">
    <property type="component" value="Unassembled WGS sequence"/>
</dbReference>
<feature type="region of interest" description="Disordered" evidence="1">
    <location>
        <begin position="1"/>
        <end position="24"/>
    </location>
</feature>
<dbReference type="AlphaFoldDB" id="A0A239EST3"/>
<sequence>MPNESFRRKRRAATPHKSNQPAARPLHASMAGLLHLRVTRFRRDEDGSLIIFSLYIMLCMMLAIGMALDTIRFEYNRTLLQSTLDRAVLAAADLDQALVPKEVVEDYFDKAGLADHLDSVVVTQGINHRSVTANASAEIDTMFMDMVGIRTLTVPGSGTADESLADIEIVMVLDNSGSMGSNSDYRLNLLKPAAEDFIDAVARDADDTDGTTAISIVPFATQVTAGKDLMDTIKHTGDHSSSYCVTFEEADFDSTTMSQTKTYRQTAHFDPSGTSWTASSNDLVCSNWSSRTITPWSTDAEYLKGRIKAMEANGWTSIELGVKWGAALLDPSMQDALTALADKGIADEELRGQPFSYERDNTMKVMVVMSDGENTNQYDIKDGYRSGNSPLMYDSSSKDYTYHYPERSGTYDYWHEDRDQWYTYPDGSNPKYMTWPEVWADMTVNNFAKNIKQDAIGGSTSTYYDEIVESYGSTLKNTRTSEICQAAKDAGVTIFTIGMDTYGQGDATLSDCASAETYFYDVESLDISVAFAAIALQINQLRLTH</sequence>
<protein>
    <submittedName>
        <fullName evidence="4">Flp pilus assembly protein TadG</fullName>
    </submittedName>
</protein>
<reference evidence="4 5" key="1">
    <citation type="submission" date="2017-06" db="EMBL/GenBank/DDBJ databases">
        <authorList>
            <person name="Kim H.J."/>
            <person name="Triplett B.A."/>
        </authorList>
    </citation>
    <scope>NUCLEOTIDE SEQUENCE [LARGE SCALE GENOMIC DNA]</scope>
    <source>
        <strain evidence="4 5">DSM 29339</strain>
    </source>
</reference>
<keyword evidence="2" id="KW-0472">Membrane</keyword>
<dbReference type="PROSITE" id="PS50234">
    <property type="entry name" value="VWFA"/>
    <property type="match status" value="1"/>
</dbReference>
<dbReference type="Gene3D" id="3.40.50.410">
    <property type="entry name" value="von Willebrand factor, type A domain"/>
    <property type="match status" value="1"/>
</dbReference>
<dbReference type="InterPro" id="IPR028087">
    <property type="entry name" value="Tad_N"/>
</dbReference>
<keyword evidence="2" id="KW-1133">Transmembrane helix</keyword>
<feature type="transmembrane region" description="Helical" evidence="2">
    <location>
        <begin position="49"/>
        <end position="68"/>
    </location>
</feature>